<keyword evidence="8 19" id="KW-0132">Cell division</keyword>
<dbReference type="GO" id="GO:0009252">
    <property type="term" value="P:peptidoglycan biosynthetic process"/>
    <property type="evidence" value="ECO:0007669"/>
    <property type="project" value="UniProtKB-UniRule"/>
</dbReference>
<dbReference type="EMBL" id="JAATJJ010000001">
    <property type="protein sequence ID" value="NJB70720.1"/>
    <property type="molecule type" value="Genomic_DNA"/>
</dbReference>
<dbReference type="InterPro" id="IPR011601">
    <property type="entry name" value="MurB_C"/>
</dbReference>
<keyword evidence="14 19" id="KW-0560">Oxidoreductase</keyword>
<comment type="caution">
    <text evidence="21">The sequence shown here is derived from an EMBL/GenBank/DDBJ whole genome shotgun (WGS) entry which is preliminary data.</text>
</comment>
<evidence type="ECO:0000256" key="10">
    <source>
        <dbReference type="ARBA" id="ARBA00022827"/>
    </source>
</evidence>
<keyword evidence="16 19" id="KW-0961">Cell wall biogenesis/degradation</keyword>
<dbReference type="Gene3D" id="3.30.465.10">
    <property type="match status" value="1"/>
</dbReference>
<evidence type="ECO:0000256" key="18">
    <source>
        <dbReference type="ARBA" id="ARBA00048914"/>
    </source>
</evidence>
<dbReference type="GO" id="GO:0005829">
    <property type="term" value="C:cytosol"/>
    <property type="evidence" value="ECO:0007669"/>
    <property type="project" value="TreeGrafter"/>
</dbReference>
<evidence type="ECO:0000256" key="7">
    <source>
        <dbReference type="ARBA" id="ARBA00022490"/>
    </source>
</evidence>
<dbReference type="RefSeq" id="WP_167961826.1">
    <property type="nucleotide sequence ID" value="NZ_JAATJJ010000001.1"/>
</dbReference>
<dbReference type="HAMAP" id="MF_00037">
    <property type="entry name" value="MurB"/>
    <property type="match status" value="1"/>
</dbReference>
<evidence type="ECO:0000256" key="9">
    <source>
        <dbReference type="ARBA" id="ARBA00022630"/>
    </source>
</evidence>
<evidence type="ECO:0000259" key="20">
    <source>
        <dbReference type="PROSITE" id="PS51387"/>
    </source>
</evidence>
<feature type="active site" evidence="19">
    <location>
        <position position="333"/>
    </location>
</feature>
<keyword evidence="15 19" id="KW-0131">Cell cycle</keyword>
<dbReference type="EC" id="1.3.1.98" evidence="5 19"/>
<protein>
    <recommendedName>
        <fullName evidence="6 19">UDP-N-acetylenolpyruvoylglucosamine reductase</fullName>
        <ecNumber evidence="5 19">1.3.1.98</ecNumber>
    </recommendedName>
    <alternativeName>
        <fullName evidence="17 19">UDP-N-acetylmuramate dehydrogenase</fullName>
    </alternativeName>
</protein>
<evidence type="ECO:0000256" key="14">
    <source>
        <dbReference type="ARBA" id="ARBA00023002"/>
    </source>
</evidence>
<dbReference type="InterPro" id="IPR036635">
    <property type="entry name" value="MurB_C_sf"/>
</dbReference>
<name>A0A846QUU3_9FLAO</name>
<dbReference type="GO" id="GO:0071949">
    <property type="term" value="F:FAD binding"/>
    <property type="evidence" value="ECO:0007669"/>
    <property type="project" value="InterPro"/>
</dbReference>
<dbReference type="Gene3D" id="3.30.43.10">
    <property type="entry name" value="Uridine Diphospho-n-acetylenolpyruvylglucosamine Reductase, domain 2"/>
    <property type="match status" value="1"/>
</dbReference>
<dbReference type="InterPro" id="IPR016169">
    <property type="entry name" value="FAD-bd_PCMH_sub2"/>
</dbReference>
<dbReference type="PANTHER" id="PTHR21071">
    <property type="entry name" value="UDP-N-ACETYLENOLPYRUVOYLGLUCOSAMINE REDUCTASE"/>
    <property type="match status" value="1"/>
</dbReference>
<dbReference type="InterPro" id="IPR016166">
    <property type="entry name" value="FAD-bd_PCMH"/>
</dbReference>
<dbReference type="GO" id="GO:0071555">
    <property type="term" value="P:cell wall organization"/>
    <property type="evidence" value="ECO:0007669"/>
    <property type="project" value="UniProtKB-KW"/>
</dbReference>
<keyword evidence="7 19" id="KW-0963">Cytoplasm</keyword>
<evidence type="ECO:0000256" key="12">
    <source>
        <dbReference type="ARBA" id="ARBA00022960"/>
    </source>
</evidence>
<evidence type="ECO:0000313" key="21">
    <source>
        <dbReference type="EMBL" id="NJB70720.1"/>
    </source>
</evidence>
<comment type="pathway">
    <text evidence="4 19">Cell wall biogenesis; peptidoglycan biosynthesis.</text>
</comment>
<feature type="active site" description="Proton donor" evidence="19">
    <location>
        <position position="237"/>
    </location>
</feature>
<dbReference type="SUPFAM" id="SSF56194">
    <property type="entry name" value="Uridine diphospho-N-Acetylenolpyruvylglucosamine reductase, MurB, C-terminal domain"/>
    <property type="match status" value="1"/>
</dbReference>
<evidence type="ECO:0000256" key="6">
    <source>
        <dbReference type="ARBA" id="ARBA00015188"/>
    </source>
</evidence>
<evidence type="ECO:0000313" key="22">
    <source>
        <dbReference type="Proteomes" id="UP000590442"/>
    </source>
</evidence>
<keyword evidence="9 19" id="KW-0285">Flavoprotein</keyword>
<dbReference type="Gene3D" id="3.90.78.10">
    <property type="entry name" value="UDP-N-acetylenolpyruvoylglucosamine reductase, C-terminal domain"/>
    <property type="match status" value="1"/>
</dbReference>
<evidence type="ECO:0000256" key="3">
    <source>
        <dbReference type="ARBA" id="ARBA00004496"/>
    </source>
</evidence>
<evidence type="ECO:0000256" key="13">
    <source>
        <dbReference type="ARBA" id="ARBA00022984"/>
    </source>
</evidence>
<dbReference type="GO" id="GO:0051301">
    <property type="term" value="P:cell division"/>
    <property type="evidence" value="ECO:0007669"/>
    <property type="project" value="UniProtKB-KW"/>
</dbReference>
<keyword evidence="12 19" id="KW-0133">Cell shape</keyword>
<dbReference type="SUPFAM" id="SSF56176">
    <property type="entry name" value="FAD-binding/transporter-associated domain-like"/>
    <property type="match status" value="1"/>
</dbReference>
<feature type="domain" description="FAD-binding PCMH-type" evidence="20">
    <location>
        <begin position="16"/>
        <end position="186"/>
    </location>
</feature>
<evidence type="ECO:0000256" key="19">
    <source>
        <dbReference type="HAMAP-Rule" id="MF_00037"/>
    </source>
</evidence>
<sequence length="338" mass="37656">MNLQQNISLKTYNTFGINAKAAYFLEINSVDDLKQAFQLENHPNKFVLSGGSNLLLTNDLNALVLHINIKGKKIVEENDTSVVVNIMAGENWHNMVLWALQNEYGGLENMSLIPGNTGTAPIQNIGAYGVELKDVFKSCEAMNTQTLEIETFSKKSCQFGYRNSYFKNEGKGKYIITSVNLKLTKKNHKLNTSYGAIEDELKKNNISQPTIQDISKAVIAIRKSKLPNPAEIGNSGSFFKNPVLNASEFKDFSKKNPEAPFYKVSENEIKVPSGWLIEQCGFKGKRVGDAGVHKKQALVLVNHGNATGKEILNLSQTIREEVFKKFGIRIIPEVNIIK</sequence>
<accession>A0A846QUU3</accession>
<evidence type="ECO:0000256" key="16">
    <source>
        <dbReference type="ARBA" id="ARBA00023316"/>
    </source>
</evidence>
<evidence type="ECO:0000256" key="11">
    <source>
        <dbReference type="ARBA" id="ARBA00022857"/>
    </source>
</evidence>
<dbReference type="PROSITE" id="PS51387">
    <property type="entry name" value="FAD_PCMH"/>
    <property type="match status" value="1"/>
</dbReference>
<feature type="active site" evidence="19">
    <location>
        <position position="162"/>
    </location>
</feature>
<dbReference type="InterPro" id="IPR006094">
    <property type="entry name" value="Oxid_FAD_bind_N"/>
</dbReference>
<evidence type="ECO:0000256" key="8">
    <source>
        <dbReference type="ARBA" id="ARBA00022618"/>
    </source>
</evidence>
<dbReference type="InterPro" id="IPR003170">
    <property type="entry name" value="MurB"/>
</dbReference>
<gene>
    <name evidence="19" type="primary">murB</name>
    <name evidence="21" type="ORF">GGR42_001182</name>
</gene>
<dbReference type="Pfam" id="PF02873">
    <property type="entry name" value="MurB_C"/>
    <property type="match status" value="1"/>
</dbReference>
<evidence type="ECO:0000256" key="4">
    <source>
        <dbReference type="ARBA" id="ARBA00004752"/>
    </source>
</evidence>
<dbReference type="Proteomes" id="UP000590442">
    <property type="component" value="Unassembled WGS sequence"/>
</dbReference>
<comment type="catalytic activity">
    <reaction evidence="18 19">
        <text>UDP-N-acetyl-alpha-D-muramate + NADP(+) = UDP-N-acetyl-3-O-(1-carboxyvinyl)-alpha-D-glucosamine + NADPH + H(+)</text>
        <dbReference type="Rhea" id="RHEA:12248"/>
        <dbReference type="ChEBI" id="CHEBI:15378"/>
        <dbReference type="ChEBI" id="CHEBI:57783"/>
        <dbReference type="ChEBI" id="CHEBI:58349"/>
        <dbReference type="ChEBI" id="CHEBI:68483"/>
        <dbReference type="ChEBI" id="CHEBI:70757"/>
        <dbReference type="EC" id="1.3.1.98"/>
    </reaction>
</comment>
<evidence type="ECO:0000256" key="17">
    <source>
        <dbReference type="ARBA" id="ARBA00031026"/>
    </source>
</evidence>
<keyword evidence="10 19" id="KW-0274">FAD</keyword>
<dbReference type="NCBIfam" id="NF000755">
    <property type="entry name" value="PRK00046.1"/>
    <property type="match status" value="1"/>
</dbReference>
<evidence type="ECO:0000256" key="5">
    <source>
        <dbReference type="ARBA" id="ARBA00012518"/>
    </source>
</evidence>
<evidence type="ECO:0000256" key="15">
    <source>
        <dbReference type="ARBA" id="ARBA00023306"/>
    </source>
</evidence>
<dbReference type="InterPro" id="IPR016167">
    <property type="entry name" value="FAD-bd_PCMH_sub1"/>
</dbReference>
<dbReference type="GO" id="GO:0008360">
    <property type="term" value="P:regulation of cell shape"/>
    <property type="evidence" value="ECO:0007669"/>
    <property type="project" value="UniProtKB-KW"/>
</dbReference>
<comment type="subcellular location">
    <subcellularLocation>
        <location evidence="3 19">Cytoplasm</location>
    </subcellularLocation>
</comment>
<comment type="function">
    <text evidence="2 19">Cell wall formation.</text>
</comment>
<dbReference type="InterPro" id="IPR036318">
    <property type="entry name" value="FAD-bd_PCMH-like_sf"/>
</dbReference>
<comment type="cofactor">
    <cofactor evidence="1 19">
        <name>FAD</name>
        <dbReference type="ChEBI" id="CHEBI:57692"/>
    </cofactor>
</comment>
<dbReference type="NCBIfam" id="TIGR00179">
    <property type="entry name" value="murB"/>
    <property type="match status" value="1"/>
</dbReference>
<organism evidence="21 22">
    <name type="scientific">Saonia flava</name>
    <dbReference type="NCBI Taxonomy" id="523696"/>
    <lineage>
        <taxon>Bacteria</taxon>
        <taxon>Pseudomonadati</taxon>
        <taxon>Bacteroidota</taxon>
        <taxon>Flavobacteriia</taxon>
        <taxon>Flavobacteriales</taxon>
        <taxon>Flavobacteriaceae</taxon>
        <taxon>Saonia</taxon>
    </lineage>
</organism>
<evidence type="ECO:0000256" key="2">
    <source>
        <dbReference type="ARBA" id="ARBA00003921"/>
    </source>
</evidence>
<keyword evidence="22" id="KW-1185">Reference proteome</keyword>
<dbReference type="Pfam" id="PF01565">
    <property type="entry name" value="FAD_binding_4"/>
    <property type="match status" value="1"/>
</dbReference>
<dbReference type="PANTHER" id="PTHR21071:SF4">
    <property type="entry name" value="UDP-N-ACETYLENOLPYRUVOYLGLUCOSAMINE REDUCTASE"/>
    <property type="match status" value="1"/>
</dbReference>
<keyword evidence="11 19" id="KW-0521">NADP</keyword>
<comment type="similarity">
    <text evidence="19">Belongs to the MurB family.</text>
</comment>
<reference evidence="21 22" key="1">
    <citation type="submission" date="2020-03" db="EMBL/GenBank/DDBJ databases">
        <title>Genomic Encyclopedia of Type Strains, Phase IV (KMG-IV): sequencing the most valuable type-strain genomes for metagenomic binning, comparative biology and taxonomic classification.</title>
        <authorList>
            <person name="Goeker M."/>
        </authorList>
    </citation>
    <scope>NUCLEOTIDE SEQUENCE [LARGE SCALE GENOMIC DNA]</scope>
    <source>
        <strain evidence="21 22">DSM 29762</strain>
    </source>
</reference>
<keyword evidence="13 19" id="KW-0573">Peptidoglycan synthesis</keyword>
<dbReference type="AlphaFoldDB" id="A0A846QUU3"/>
<proteinExistence type="inferred from homology"/>
<dbReference type="UniPathway" id="UPA00219"/>
<evidence type="ECO:0000256" key="1">
    <source>
        <dbReference type="ARBA" id="ARBA00001974"/>
    </source>
</evidence>
<dbReference type="GO" id="GO:0008762">
    <property type="term" value="F:UDP-N-acetylmuramate dehydrogenase activity"/>
    <property type="evidence" value="ECO:0007669"/>
    <property type="project" value="UniProtKB-UniRule"/>
</dbReference>